<proteinExistence type="predicted"/>
<name>A0A2Z5R0W2_9MICC</name>
<dbReference type="Gene3D" id="3.30.300.30">
    <property type="match status" value="1"/>
</dbReference>
<sequence length="100" mass="10577">MAAEQSAETLDEVRRAALVAVGPDGAAAAVLVIEATDRALKQGQAPLALSRAVRERVKEDTGIELAAVLVVREHPTDIRHNSKIDRTALSTWAQKVLAGA</sequence>
<reference evidence="1 2" key="1">
    <citation type="submission" date="2016-10" db="EMBL/GenBank/DDBJ databases">
        <title>Genome sequence of Rothia aeria strain JCM11412.</title>
        <authorList>
            <person name="Nambu T."/>
        </authorList>
    </citation>
    <scope>NUCLEOTIDE SEQUENCE [LARGE SCALE GENOMIC DNA]</scope>
    <source>
        <strain evidence="1 2">JCM 11412</strain>
    </source>
</reference>
<evidence type="ECO:0000313" key="2">
    <source>
        <dbReference type="Proteomes" id="UP000250241"/>
    </source>
</evidence>
<dbReference type="EMBL" id="AP017895">
    <property type="protein sequence ID" value="BAV88377.1"/>
    <property type="molecule type" value="Genomic_DNA"/>
</dbReference>
<dbReference type="KEGG" id="raj:RA11412_2078"/>
<accession>A0A2Z5R0W2</accession>
<dbReference type="Proteomes" id="UP000250241">
    <property type="component" value="Chromosome"/>
</dbReference>
<dbReference type="InterPro" id="IPR045851">
    <property type="entry name" value="AMP-bd_C_sf"/>
</dbReference>
<dbReference type="AlphaFoldDB" id="A0A2Z5R0W2"/>
<keyword evidence="2" id="KW-1185">Reference proteome</keyword>
<organism evidence="1 2">
    <name type="scientific">Rothia aeria</name>
    <dbReference type="NCBI Taxonomy" id="172042"/>
    <lineage>
        <taxon>Bacteria</taxon>
        <taxon>Bacillati</taxon>
        <taxon>Actinomycetota</taxon>
        <taxon>Actinomycetes</taxon>
        <taxon>Micrococcales</taxon>
        <taxon>Micrococcaceae</taxon>
        <taxon>Rothia</taxon>
    </lineage>
</organism>
<gene>
    <name evidence="1" type="ORF">RA11412_2078</name>
</gene>
<evidence type="ECO:0000313" key="1">
    <source>
        <dbReference type="EMBL" id="BAV88377.1"/>
    </source>
</evidence>
<protein>
    <submittedName>
        <fullName evidence="1">Haloalkane dehalogenase-like protein</fullName>
    </submittedName>
</protein>